<name>A0A871BLZ0_HALGI</name>
<keyword evidence="1" id="KW-0614">Plasmid</keyword>
<evidence type="ECO:0000313" key="2">
    <source>
        <dbReference type="Proteomes" id="UP000663064"/>
    </source>
</evidence>
<accession>A0A871BLZ0</accession>
<protein>
    <submittedName>
        <fullName evidence="1">Small CPxCG-related zinc finger protein</fullName>
    </submittedName>
</protein>
<geneLocation type="plasmid" evidence="1 2">
    <name>pHGLR2</name>
</geneLocation>
<dbReference type="Proteomes" id="UP000663064">
    <property type="component" value="Plasmid pHGLR2"/>
</dbReference>
<reference evidence="1" key="1">
    <citation type="journal article" date="2021" name="Front. Microbiol.">
        <title>Cellular and Genomic Properties of Haloferax gibbonsii LR2-5, the Host of Euryarchaeal Virus HFTV1.</title>
        <authorList>
            <person name="Tittes C."/>
            <person name="Schwarzer S."/>
            <person name="Pfeiffer F."/>
            <person name="Dyall-Smith M."/>
            <person name="Rodriguez-Franco M."/>
            <person name="Oksanen H.M."/>
            <person name="Quax T.E.F."/>
        </authorList>
    </citation>
    <scope>NUCLEOTIDE SEQUENCE</scope>
    <source>
        <strain evidence="1">LR2-5</strain>
    </source>
</reference>
<sequence length="42" mass="4683">MTNSVTERLSAQRCPECGSETQTRHGIERCTDCTWRAPQGAD</sequence>
<dbReference type="EMBL" id="CP063207">
    <property type="protein sequence ID" value="QOS13826.1"/>
    <property type="molecule type" value="Genomic_DNA"/>
</dbReference>
<evidence type="ECO:0000313" key="1">
    <source>
        <dbReference type="EMBL" id="QOS13826.1"/>
    </source>
</evidence>
<dbReference type="AlphaFoldDB" id="A0A871BLZ0"/>
<proteinExistence type="predicted"/>
<gene>
    <name evidence="1" type="ORF">HfgLR_23200</name>
</gene>
<organism evidence="1 2">
    <name type="scientific">Haloferax gibbonsii</name>
    <dbReference type="NCBI Taxonomy" id="35746"/>
    <lineage>
        <taxon>Archaea</taxon>
        <taxon>Methanobacteriati</taxon>
        <taxon>Methanobacteriota</taxon>
        <taxon>Stenosarchaea group</taxon>
        <taxon>Halobacteria</taxon>
        <taxon>Halobacteriales</taxon>
        <taxon>Haloferacaceae</taxon>
        <taxon>Haloferax</taxon>
    </lineage>
</organism>